<comment type="caution">
    <text evidence="1">The sequence shown here is derived from an EMBL/GenBank/DDBJ whole genome shotgun (WGS) entry which is preliminary data.</text>
</comment>
<evidence type="ECO:0000313" key="1">
    <source>
        <dbReference type="EMBL" id="CAH3166977.1"/>
    </source>
</evidence>
<name>A0ABN8QMN0_9CNID</name>
<feature type="non-terminal residue" evidence="1">
    <location>
        <position position="128"/>
    </location>
</feature>
<dbReference type="PANTHER" id="PTHR34615">
    <property type="entry name" value="PX DOMAIN-CONTAINING PROTEIN"/>
    <property type="match status" value="1"/>
</dbReference>
<keyword evidence="2" id="KW-1185">Reference proteome</keyword>
<dbReference type="EMBL" id="CALNXK010000139">
    <property type="protein sequence ID" value="CAH3166977.1"/>
    <property type="molecule type" value="Genomic_DNA"/>
</dbReference>
<reference evidence="1 2" key="1">
    <citation type="submission" date="2022-05" db="EMBL/GenBank/DDBJ databases">
        <authorList>
            <consortium name="Genoscope - CEA"/>
            <person name="William W."/>
        </authorList>
    </citation>
    <scope>NUCLEOTIDE SEQUENCE [LARGE SCALE GENOMIC DNA]</scope>
</reference>
<organism evidence="1 2">
    <name type="scientific">Porites lobata</name>
    <dbReference type="NCBI Taxonomy" id="104759"/>
    <lineage>
        <taxon>Eukaryota</taxon>
        <taxon>Metazoa</taxon>
        <taxon>Cnidaria</taxon>
        <taxon>Anthozoa</taxon>
        <taxon>Hexacorallia</taxon>
        <taxon>Scleractinia</taxon>
        <taxon>Fungiina</taxon>
        <taxon>Poritidae</taxon>
        <taxon>Porites</taxon>
    </lineage>
</organism>
<dbReference type="Proteomes" id="UP001159405">
    <property type="component" value="Unassembled WGS sequence"/>
</dbReference>
<accession>A0ABN8QMN0</accession>
<dbReference type="PANTHER" id="PTHR34615:SF1">
    <property type="entry name" value="PX DOMAIN-CONTAINING PROTEIN"/>
    <property type="match status" value="1"/>
</dbReference>
<proteinExistence type="predicted"/>
<sequence length="128" mass="14564">MLFNDEILNEDEMFCVFSKLNRKNPPFPYCNYDRIEKQMDDLSSAEIKSEFRFGHSELPLLAEAVQIPQYFVCSNGTVASGMEGHIQGKRHDAGMLRMSGLLDQLQQFSHSPAGQPLCIYSDPAYPLR</sequence>
<evidence type="ECO:0008006" key="3">
    <source>
        <dbReference type="Google" id="ProtNLM"/>
    </source>
</evidence>
<evidence type="ECO:0000313" key="2">
    <source>
        <dbReference type="Proteomes" id="UP001159405"/>
    </source>
</evidence>
<gene>
    <name evidence="1" type="ORF">PLOB_00007959</name>
</gene>
<protein>
    <recommendedName>
        <fullName evidence="3">DDE Tnp4 domain-containing protein</fullName>
    </recommendedName>
</protein>